<dbReference type="Pfam" id="PF11185">
    <property type="entry name" value="DUF2971"/>
    <property type="match status" value="1"/>
</dbReference>
<protein>
    <submittedName>
        <fullName evidence="1">DUF2971 domain-containing protein</fullName>
    </submittedName>
</protein>
<keyword evidence="2" id="KW-1185">Reference proteome</keyword>
<gene>
    <name evidence="1" type="ORF">ACFFGT_09815</name>
</gene>
<evidence type="ECO:0000313" key="1">
    <source>
        <dbReference type="EMBL" id="MFC0514499.1"/>
    </source>
</evidence>
<evidence type="ECO:0000313" key="2">
    <source>
        <dbReference type="Proteomes" id="UP001589828"/>
    </source>
</evidence>
<organism evidence="1 2">
    <name type="scientific">Mucilaginibacter angelicae</name>
    <dbReference type="NCBI Taxonomy" id="869718"/>
    <lineage>
        <taxon>Bacteria</taxon>
        <taxon>Pseudomonadati</taxon>
        <taxon>Bacteroidota</taxon>
        <taxon>Sphingobacteriia</taxon>
        <taxon>Sphingobacteriales</taxon>
        <taxon>Sphingobacteriaceae</taxon>
        <taxon>Mucilaginibacter</taxon>
    </lineage>
</organism>
<proteinExistence type="predicted"/>
<dbReference type="EMBL" id="JBHLTS010000021">
    <property type="protein sequence ID" value="MFC0514499.1"/>
    <property type="molecule type" value="Genomic_DNA"/>
</dbReference>
<dbReference type="Proteomes" id="UP001589828">
    <property type="component" value="Unassembled WGS sequence"/>
</dbReference>
<comment type="caution">
    <text evidence="1">The sequence shown here is derived from an EMBL/GenBank/DDBJ whole genome shotgun (WGS) entry which is preliminary data.</text>
</comment>
<sequence length="463" mass="54100">MSQYYDPTEAEIATRIANFISERQLSSQYSVLHEPDLSEFNPQIKTRFRPDFVILKGSYAFMIIEVVNTKRFNSKQPYANISEYMVYLEMVEADYFIITDGEYFYMLTPGNLGERKPFAELFQVFEQELNIQDILSAGKRVFETIRTIFQPIDPSDEEKVLDLPRIREALQNRFSESQISYNPEGRFFHFTEDSEGKIDDFENQFFQYLLDPVDEDEVCRYTTLSTLYYSISGKSYRMASHLAMNDRGEVDYVDKLIDDTYTTLPNLSLPEMQQLNKSYISSLTTEDQRDDLTMYRLYGEETKGVCLVFKIKKTRLAGNLILRKISYARKDGYHPELELLRRIISSLKSMGIRFKFRKLELWKHFFKSADYAIEKEVRLLYIDDNTLPSNKKGWVIAQPDSILSKFVLLDLQAADFPLELTEIILAPNCPERTLNKKQFEVLLAEQGFTAKVSISTIESFRKA</sequence>
<reference evidence="1 2" key="1">
    <citation type="submission" date="2024-09" db="EMBL/GenBank/DDBJ databases">
        <authorList>
            <person name="Sun Q."/>
            <person name="Mori K."/>
        </authorList>
    </citation>
    <scope>NUCLEOTIDE SEQUENCE [LARGE SCALE GENOMIC DNA]</scope>
    <source>
        <strain evidence="1 2">NCAIM B.02415</strain>
    </source>
</reference>
<name>A0ABV6L4W6_9SPHI</name>
<dbReference type="InterPro" id="IPR021352">
    <property type="entry name" value="DUF2971"/>
</dbReference>
<dbReference type="RefSeq" id="WP_377022347.1">
    <property type="nucleotide sequence ID" value="NZ_JBHLTS010000021.1"/>
</dbReference>
<accession>A0ABV6L4W6</accession>